<reference evidence="3" key="1">
    <citation type="journal article" date="2011" name="Nature">
        <title>Genome sequence and analysis of the tuber crop potato.</title>
        <authorList>
            <consortium name="The Potato Genome Sequencing Consortium"/>
        </authorList>
    </citation>
    <scope>NUCLEOTIDE SEQUENCE [LARGE SCALE GENOMIC DNA]</scope>
    <source>
        <strain evidence="3">cv. DM1-3 516 R44</strain>
    </source>
</reference>
<sequence>MKKTNSNYSKRSRRSVKQEKKKLKPTRNKQSLTDITNNNNLKEILSHLECFAIFRIIFDDTISRTCNELVTKEENESVTFSGAATGMTRAELLPPQTTTRMSSRE</sequence>
<evidence type="ECO:0000256" key="1">
    <source>
        <dbReference type="SAM" id="MobiDB-lite"/>
    </source>
</evidence>
<dbReference type="Gramene" id="PGSC0003DMT400083499">
    <property type="protein sequence ID" value="PGSC0003DMT400083499"/>
    <property type="gene ID" value="PGSC0003DMG400033355"/>
</dbReference>
<name>M1D6Z3_SOLTU</name>
<dbReference type="InParanoid" id="M1D6Z3"/>
<reference evidence="2" key="2">
    <citation type="submission" date="2015-06" db="UniProtKB">
        <authorList>
            <consortium name="EnsemblPlants"/>
        </authorList>
    </citation>
    <scope>IDENTIFICATION</scope>
    <source>
        <strain evidence="2">DM1-3 516 R44</strain>
    </source>
</reference>
<accession>M1D6Z3</accession>
<dbReference type="HOGENOM" id="CLU_2241392_0_0_1"/>
<dbReference type="PaxDb" id="4113-PGSC0003DMT400083499"/>
<dbReference type="EnsemblPlants" id="PGSC0003DMT400083499">
    <property type="protein sequence ID" value="PGSC0003DMT400083499"/>
    <property type="gene ID" value="PGSC0003DMG400033355"/>
</dbReference>
<protein>
    <submittedName>
        <fullName evidence="2">Uncharacterized protein</fullName>
    </submittedName>
</protein>
<dbReference type="Proteomes" id="UP000011115">
    <property type="component" value="Unassembled WGS sequence"/>
</dbReference>
<feature type="region of interest" description="Disordered" evidence="1">
    <location>
        <begin position="83"/>
        <end position="105"/>
    </location>
</feature>
<feature type="compositionally biased region" description="Basic residues" evidence="1">
    <location>
        <begin position="10"/>
        <end position="27"/>
    </location>
</feature>
<keyword evidence="3" id="KW-1185">Reference proteome</keyword>
<evidence type="ECO:0000313" key="2">
    <source>
        <dbReference type="EnsemblPlants" id="PGSC0003DMT400083499"/>
    </source>
</evidence>
<feature type="compositionally biased region" description="Polar residues" evidence="1">
    <location>
        <begin position="95"/>
        <end position="105"/>
    </location>
</feature>
<proteinExistence type="predicted"/>
<dbReference type="AlphaFoldDB" id="M1D6Z3"/>
<evidence type="ECO:0000313" key="3">
    <source>
        <dbReference type="Proteomes" id="UP000011115"/>
    </source>
</evidence>
<feature type="region of interest" description="Disordered" evidence="1">
    <location>
        <begin position="1"/>
        <end position="36"/>
    </location>
</feature>
<organism evidence="2 3">
    <name type="scientific">Solanum tuberosum</name>
    <name type="common">Potato</name>
    <dbReference type="NCBI Taxonomy" id="4113"/>
    <lineage>
        <taxon>Eukaryota</taxon>
        <taxon>Viridiplantae</taxon>
        <taxon>Streptophyta</taxon>
        <taxon>Embryophyta</taxon>
        <taxon>Tracheophyta</taxon>
        <taxon>Spermatophyta</taxon>
        <taxon>Magnoliopsida</taxon>
        <taxon>eudicotyledons</taxon>
        <taxon>Gunneridae</taxon>
        <taxon>Pentapetalae</taxon>
        <taxon>asterids</taxon>
        <taxon>lamiids</taxon>
        <taxon>Solanales</taxon>
        <taxon>Solanaceae</taxon>
        <taxon>Solanoideae</taxon>
        <taxon>Solaneae</taxon>
        <taxon>Solanum</taxon>
    </lineage>
</organism>